<dbReference type="InterPro" id="IPR050482">
    <property type="entry name" value="Sensor_HK_TwoCompSys"/>
</dbReference>
<proteinExistence type="predicted"/>
<evidence type="ECO:0000256" key="4">
    <source>
        <dbReference type="SAM" id="MobiDB-lite"/>
    </source>
</evidence>
<evidence type="ECO:0000256" key="5">
    <source>
        <dbReference type="SAM" id="Phobius"/>
    </source>
</evidence>
<evidence type="ECO:0000259" key="6">
    <source>
        <dbReference type="SMART" id="SM00387"/>
    </source>
</evidence>
<dbReference type="EMBL" id="CP050066">
    <property type="protein sequence ID" value="QIP09809.2"/>
    <property type="molecule type" value="Genomic_DNA"/>
</dbReference>
<keyword evidence="5" id="KW-0472">Membrane</keyword>
<feature type="compositionally biased region" description="Basic and acidic residues" evidence="4">
    <location>
        <begin position="13"/>
        <end position="32"/>
    </location>
</feature>
<organism evidence="7 8">
    <name type="scientific">Bradyrhizobium symbiodeficiens</name>
    <dbReference type="NCBI Taxonomy" id="1404367"/>
    <lineage>
        <taxon>Bacteria</taxon>
        <taxon>Pseudomonadati</taxon>
        <taxon>Pseudomonadota</taxon>
        <taxon>Alphaproteobacteria</taxon>
        <taxon>Hyphomicrobiales</taxon>
        <taxon>Nitrobacteraceae</taxon>
        <taxon>Bradyrhizobium</taxon>
    </lineage>
</organism>
<dbReference type="Pfam" id="PF02518">
    <property type="entry name" value="HATPase_c"/>
    <property type="match status" value="1"/>
</dbReference>
<protein>
    <submittedName>
        <fullName evidence="7">Sensor histidine kinase</fullName>
    </submittedName>
</protein>
<dbReference type="InterPro" id="IPR036890">
    <property type="entry name" value="HATPase_C_sf"/>
</dbReference>
<dbReference type="GO" id="GO:0046983">
    <property type="term" value="F:protein dimerization activity"/>
    <property type="evidence" value="ECO:0007669"/>
    <property type="project" value="InterPro"/>
</dbReference>
<dbReference type="Gene3D" id="3.30.565.10">
    <property type="entry name" value="Histidine kinase-like ATPase, C-terminal domain"/>
    <property type="match status" value="1"/>
</dbReference>
<dbReference type="SUPFAM" id="SSF55874">
    <property type="entry name" value="ATPase domain of HSP90 chaperone/DNA topoisomerase II/histidine kinase"/>
    <property type="match status" value="1"/>
</dbReference>
<dbReference type="CDD" id="cd16917">
    <property type="entry name" value="HATPase_UhpB-NarQ-NarX-like"/>
    <property type="match status" value="1"/>
</dbReference>
<dbReference type="AlphaFoldDB" id="A0A6G9ABW0"/>
<dbReference type="PANTHER" id="PTHR24421:SF55">
    <property type="entry name" value="SENSOR HISTIDINE KINASE YDFH"/>
    <property type="match status" value="1"/>
</dbReference>
<dbReference type="GO" id="GO:0000155">
    <property type="term" value="F:phosphorelay sensor kinase activity"/>
    <property type="evidence" value="ECO:0007669"/>
    <property type="project" value="InterPro"/>
</dbReference>
<sequence>MEPVVGKVSTADEADRHIRHADSSLRGSEGKPETSGTFGAFVRAAGARPRRWWSRRSLFEQFALLSSLVLSLSVAAVGGWVGNRIADGVLRGTSGAAALYMTNFVEPYVQSMDGGGTLSAEDIRRLDGVTELLKSRRHVASVKIWARDGTIVYSTQKALIGRRFTATDLTPSLQGEIRAGMADLQDDDSEFERSLSKPLYEMFLPLYKNETERIVAVAEIYEDAGALLRDQASAIRGAWLVVGSVGLVTLLALFVVVHRGSTTIKRQRSAIKQRFREKVLLHRKNDILKSETEDALRTAARIDDLVHTRLGAELHDGPAQLISFALLRIEGLEQELDGRTPKARALLTEFRSALQDALKELRAIAADLFLPDLGDSGDLAQMLRKIIRAHECRAASVVDFEMTGVPERLPRDAVRCVVRVTQEALNNAFKHSGSHRQTVMVNYCAGTLRLSVRDHGCGFSGTSAKPLSGLGIIGMASRVRALGGTFSVISNLGQGTEISCELHVRSSIAGTDDEHPQDAQPIKSD</sequence>
<keyword evidence="1" id="KW-0808">Transferase</keyword>
<dbReference type="Gene3D" id="1.20.5.1930">
    <property type="match status" value="1"/>
</dbReference>
<dbReference type="PANTHER" id="PTHR24421">
    <property type="entry name" value="NITRATE/NITRITE SENSOR PROTEIN NARX-RELATED"/>
    <property type="match status" value="1"/>
</dbReference>
<dbReference type="SMART" id="SM00387">
    <property type="entry name" value="HATPase_c"/>
    <property type="match status" value="1"/>
</dbReference>
<gene>
    <name evidence="7" type="ORF">HAV00_27790</name>
</gene>
<keyword evidence="3" id="KW-0902">Two-component regulatory system</keyword>
<feature type="domain" description="Histidine kinase/HSP90-like ATPase" evidence="6">
    <location>
        <begin position="412"/>
        <end position="506"/>
    </location>
</feature>
<accession>A0A6G9ABW0</accession>
<evidence type="ECO:0000256" key="1">
    <source>
        <dbReference type="ARBA" id="ARBA00022679"/>
    </source>
</evidence>
<name>A0A6G9ABW0_9BRAD</name>
<keyword evidence="5" id="KW-1133">Transmembrane helix</keyword>
<dbReference type="GO" id="GO:0016020">
    <property type="term" value="C:membrane"/>
    <property type="evidence" value="ECO:0007669"/>
    <property type="project" value="InterPro"/>
</dbReference>
<keyword evidence="5" id="KW-0812">Transmembrane</keyword>
<dbReference type="InterPro" id="IPR011712">
    <property type="entry name" value="Sig_transdc_His_kin_sub3_dim/P"/>
</dbReference>
<dbReference type="InterPro" id="IPR003594">
    <property type="entry name" value="HATPase_dom"/>
</dbReference>
<feature type="region of interest" description="Disordered" evidence="4">
    <location>
        <begin position="1"/>
        <end position="35"/>
    </location>
</feature>
<dbReference type="Proteomes" id="UP000500895">
    <property type="component" value="Chromosome"/>
</dbReference>
<evidence type="ECO:0000256" key="2">
    <source>
        <dbReference type="ARBA" id="ARBA00022777"/>
    </source>
</evidence>
<evidence type="ECO:0000256" key="3">
    <source>
        <dbReference type="ARBA" id="ARBA00023012"/>
    </source>
</evidence>
<dbReference type="RefSeq" id="WP_334265896.1">
    <property type="nucleotide sequence ID" value="NZ_CP050066.2"/>
</dbReference>
<keyword evidence="2 7" id="KW-0418">Kinase</keyword>
<dbReference type="Pfam" id="PF07730">
    <property type="entry name" value="HisKA_3"/>
    <property type="match status" value="1"/>
</dbReference>
<evidence type="ECO:0000313" key="8">
    <source>
        <dbReference type="Proteomes" id="UP000500895"/>
    </source>
</evidence>
<reference evidence="7 8" key="1">
    <citation type="journal article" date="2020" name="Int. J. Syst. Evol. Microbiol.">
        <title>Description and complete genome sequences of Bradyrhizobium symbiodeficiens sp. nov., a non-symbiotic bacterium associated with legumes native to Canada.</title>
        <authorList>
            <person name="Bromfield E.S.P."/>
            <person name="Cloutier S."/>
            <person name="Nguyen H.D.T."/>
        </authorList>
    </citation>
    <scope>NUCLEOTIDE SEQUENCE [LARGE SCALE GENOMIC DNA]</scope>
    <source>
        <strain evidence="7 8">101S1MB</strain>
    </source>
</reference>
<evidence type="ECO:0000313" key="7">
    <source>
        <dbReference type="EMBL" id="QIP09809.2"/>
    </source>
</evidence>
<feature type="transmembrane region" description="Helical" evidence="5">
    <location>
        <begin position="237"/>
        <end position="257"/>
    </location>
</feature>